<dbReference type="AlphaFoldDB" id="A0AAJ4A1Z8"/>
<feature type="transmembrane region" description="Helical" evidence="1">
    <location>
        <begin position="150"/>
        <end position="173"/>
    </location>
</feature>
<dbReference type="Gene3D" id="3.30.70.270">
    <property type="match status" value="1"/>
</dbReference>
<accession>A0AAJ4A1Z8</accession>
<name>A0AAJ4A1Z8_9BACT</name>
<dbReference type="Gene3D" id="3.30.110.200">
    <property type="match status" value="1"/>
</dbReference>
<protein>
    <submittedName>
        <fullName evidence="4">Diguanylate cyclase</fullName>
    </submittedName>
</protein>
<dbReference type="InterPro" id="IPR050706">
    <property type="entry name" value="Cyclic-di-GMP_PDE-like"/>
</dbReference>
<dbReference type="InterPro" id="IPR043128">
    <property type="entry name" value="Rev_trsase/Diguanyl_cyclase"/>
</dbReference>
<evidence type="ECO:0000313" key="4">
    <source>
        <dbReference type="EMBL" id="QFR42419.1"/>
    </source>
</evidence>
<dbReference type="SMART" id="SM00052">
    <property type="entry name" value="EAL"/>
    <property type="match status" value="1"/>
</dbReference>
<dbReference type="InterPro" id="IPR029787">
    <property type="entry name" value="Nucleotide_cyclase"/>
</dbReference>
<dbReference type="CDD" id="cd01949">
    <property type="entry name" value="GGDEF"/>
    <property type="match status" value="1"/>
</dbReference>
<evidence type="ECO:0000256" key="1">
    <source>
        <dbReference type="SAM" id="Phobius"/>
    </source>
</evidence>
<dbReference type="Gene3D" id="6.20.270.20">
    <property type="entry name" value="LapD/MoxY periplasmic domain"/>
    <property type="match status" value="1"/>
</dbReference>
<evidence type="ECO:0000313" key="5">
    <source>
        <dbReference type="Proteomes" id="UP000326061"/>
    </source>
</evidence>
<dbReference type="PANTHER" id="PTHR33121">
    <property type="entry name" value="CYCLIC DI-GMP PHOSPHODIESTERASE PDEF"/>
    <property type="match status" value="1"/>
</dbReference>
<keyword evidence="1" id="KW-0472">Membrane</keyword>
<dbReference type="NCBIfam" id="TIGR00254">
    <property type="entry name" value="GGDEF"/>
    <property type="match status" value="1"/>
</dbReference>
<dbReference type="InterPro" id="IPR042461">
    <property type="entry name" value="LapD_MoxY_peri_C"/>
</dbReference>
<evidence type="ECO:0000259" key="2">
    <source>
        <dbReference type="PROSITE" id="PS50883"/>
    </source>
</evidence>
<organism evidence="4 5">
    <name type="scientific">Sulfurimonas xiamenensis</name>
    <dbReference type="NCBI Taxonomy" id="2590021"/>
    <lineage>
        <taxon>Bacteria</taxon>
        <taxon>Pseudomonadati</taxon>
        <taxon>Campylobacterota</taxon>
        <taxon>Epsilonproteobacteria</taxon>
        <taxon>Campylobacterales</taxon>
        <taxon>Sulfurimonadaceae</taxon>
        <taxon>Sulfurimonas</taxon>
    </lineage>
</organism>
<feature type="domain" description="EAL" evidence="2">
    <location>
        <begin position="406"/>
        <end position="640"/>
    </location>
</feature>
<sequence length="640" mass="72528">MTLYKQTALILSLFLLIILSTVLILNFHSANKSVQDRLYEDAKNTATSLSFSLGSANGDLSMISTMINANFDSGNYHNITLVDTEKNTLYERVAESDIRIIPEWFRKLINLKAPVAYANVSAGWSQVGILSVQSDATYAYKQLYEIFIDLLLSFALIATISLAILNFLLHAVLKPLKLVQKQAAAITRNEFIIQDKLPCTKELADVVLGMNSMVLKVKTMFEKGNEELKAHKEIEYTDEITQLKNRKYLMDKLPAYLKIDASYEGGVNIIIAFSGVIEANEKIGHKNVDKLFVNIANNFKTYTKNINDSIVSRLNGTEFSLLLPNYSIDNALKLAKSLQKDSQDMILSSGLDLNETSITIGLYAYNHKDTISELLSHSDNALAQAKFNHENIHIEETANALEIMGKDAWRDTINEAIEKDKFSFVSWSVIDTKVNTLAHHILSIHLDLDRNRSYSYAQFMAPTIHSGLCSHIYKKVFTMLFKNSHILPSASTYSLRLPQEYLQDQETYSDISKIMHANAARLPFKLIIELPDELVRQDSKNIRKYIELFRKYNIEIGIFEFIGEGEDYQYLQDLRPVYIKCESNYFLNQSDQSLSSLRLITDSIGISLIAVGVSDIQTLEKLKEKGIYIVQGEITEHILI</sequence>
<dbReference type="GO" id="GO:0071111">
    <property type="term" value="F:cyclic-guanylate-specific phosphodiesterase activity"/>
    <property type="evidence" value="ECO:0007669"/>
    <property type="project" value="InterPro"/>
</dbReference>
<dbReference type="Pfam" id="PF16448">
    <property type="entry name" value="LapD_MoxY_N"/>
    <property type="match status" value="1"/>
</dbReference>
<dbReference type="EMBL" id="CP041166">
    <property type="protein sequence ID" value="QFR42419.1"/>
    <property type="molecule type" value="Genomic_DNA"/>
</dbReference>
<feature type="transmembrane region" description="Helical" evidence="1">
    <location>
        <begin position="6"/>
        <end position="27"/>
    </location>
</feature>
<keyword evidence="1" id="KW-0812">Transmembrane</keyword>
<dbReference type="PROSITE" id="PS50883">
    <property type="entry name" value="EAL"/>
    <property type="match status" value="1"/>
</dbReference>
<dbReference type="SUPFAM" id="SSF141868">
    <property type="entry name" value="EAL domain-like"/>
    <property type="match status" value="1"/>
</dbReference>
<dbReference type="InterPro" id="IPR001633">
    <property type="entry name" value="EAL_dom"/>
</dbReference>
<dbReference type="Pfam" id="PF00990">
    <property type="entry name" value="GGDEF"/>
    <property type="match status" value="1"/>
</dbReference>
<dbReference type="InterPro" id="IPR032244">
    <property type="entry name" value="LapD_MoxY_N"/>
</dbReference>
<dbReference type="InterPro" id="IPR000160">
    <property type="entry name" value="GGDEF_dom"/>
</dbReference>
<dbReference type="Gene3D" id="3.20.20.450">
    <property type="entry name" value="EAL domain"/>
    <property type="match status" value="1"/>
</dbReference>
<dbReference type="PROSITE" id="PS50887">
    <property type="entry name" value="GGDEF"/>
    <property type="match status" value="1"/>
</dbReference>
<dbReference type="PANTHER" id="PTHR33121:SF79">
    <property type="entry name" value="CYCLIC DI-GMP PHOSPHODIESTERASE PDED-RELATED"/>
    <property type="match status" value="1"/>
</dbReference>
<keyword evidence="5" id="KW-1185">Reference proteome</keyword>
<dbReference type="SUPFAM" id="SSF55073">
    <property type="entry name" value="Nucleotide cyclase"/>
    <property type="match status" value="1"/>
</dbReference>
<gene>
    <name evidence="4" type="ORF">FJR47_00190</name>
</gene>
<dbReference type="InterPro" id="IPR035919">
    <property type="entry name" value="EAL_sf"/>
</dbReference>
<evidence type="ECO:0000259" key="3">
    <source>
        <dbReference type="PROSITE" id="PS50887"/>
    </source>
</evidence>
<dbReference type="Proteomes" id="UP000326061">
    <property type="component" value="Chromosome"/>
</dbReference>
<dbReference type="RefSeq" id="WP_152298490.1">
    <property type="nucleotide sequence ID" value="NZ_CP041166.1"/>
</dbReference>
<proteinExistence type="predicted"/>
<keyword evidence="1" id="KW-1133">Transmembrane helix</keyword>
<dbReference type="SMART" id="SM00267">
    <property type="entry name" value="GGDEF"/>
    <property type="match status" value="1"/>
</dbReference>
<feature type="domain" description="GGDEF" evidence="3">
    <location>
        <begin position="264"/>
        <end position="397"/>
    </location>
</feature>
<dbReference type="Pfam" id="PF00563">
    <property type="entry name" value="EAL"/>
    <property type="match status" value="1"/>
</dbReference>
<reference evidence="5" key="1">
    <citation type="submission" date="2019-06" db="EMBL/GenBank/DDBJ databases">
        <title>Sulfurimonas gotlandica sp. nov., a chemoautotrophic and psychrotolerant epsilonproteobacterium isolated from a pelagic redoxcline, and an emended description of the genus Sulfurimonas.</title>
        <authorList>
            <person name="Wang S."/>
            <person name="Jiang L."/>
            <person name="Shao Z."/>
        </authorList>
    </citation>
    <scope>NUCLEOTIDE SEQUENCE [LARGE SCALE GENOMIC DNA]</scope>
    <source>
        <strain evidence="5">1-1N</strain>
    </source>
</reference>
<dbReference type="KEGG" id="suln:FJR47_00190"/>